<gene>
    <name evidence="1" type="ORF">CLV81_3149</name>
</gene>
<proteinExistence type="predicted"/>
<evidence type="ECO:0000313" key="2">
    <source>
        <dbReference type="Proteomes" id="UP000237640"/>
    </source>
</evidence>
<dbReference type="Gene3D" id="1.10.390.10">
    <property type="entry name" value="Neutral Protease Domain 2"/>
    <property type="match status" value="1"/>
</dbReference>
<dbReference type="EMBL" id="PVYX01000002">
    <property type="protein sequence ID" value="PRX54745.1"/>
    <property type="molecule type" value="Genomic_DNA"/>
</dbReference>
<reference evidence="1 2" key="1">
    <citation type="submission" date="2018-03" db="EMBL/GenBank/DDBJ databases">
        <title>Genomic Encyclopedia of Archaeal and Bacterial Type Strains, Phase II (KMG-II): from individual species to whole genera.</title>
        <authorList>
            <person name="Goeker M."/>
        </authorList>
    </citation>
    <scope>NUCLEOTIDE SEQUENCE [LARGE SCALE GENOMIC DNA]</scope>
    <source>
        <strain evidence="1 2">DSM 25027</strain>
    </source>
</reference>
<dbReference type="Proteomes" id="UP000237640">
    <property type="component" value="Unassembled WGS sequence"/>
</dbReference>
<dbReference type="AlphaFoldDB" id="A0A2T0MB96"/>
<accession>A0A2T0MB96</accession>
<evidence type="ECO:0000313" key="1">
    <source>
        <dbReference type="EMBL" id="PRX54745.1"/>
    </source>
</evidence>
<name>A0A2T0MB96_9FLAO</name>
<dbReference type="RefSeq" id="WP_245912056.1">
    <property type="nucleotide sequence ID" value="NZ_PVYX01000002.1"/>
</dbReference>
<evidence type="ECO:0008006" key="3">
    <source>
        <dbReference type="Google" id="ProtNLM"/>
    </source>
</evidence>
<comment type="caution">
    <text evidence="1">The sequence shown here is derived from an EMBL/GenBank/DDBJ whole genome shotgun (WGS) entry which is preliminary data.</text>
</comment>
<keyword evidence="2" id="KW-1185">Reference proteome</keyword>
<organism evidence="1 2">
    <name type="scientific">Flagellimonas meridianipacifica</name>
    <dbReference type="NCBI Taxonomy" id="1080225"/>
    <lineage>
        <taxon>Bacteria</taxon>
        <taxon>Pseudomonadati</taxon>
        <taxon>Bacteroidota</taxon>
        <taxon>Flavobacteriia</taxon>
        <taxon>Flavobacteriales</taxon>
        <taxon>Flavobacteriaceae</taxon>
        <taxon>Flagellimonas</taxon>
    </lineage>
</organism>
<dbReference type="InterPro" id="IPR027268">
    <property type="entry name" value="Peptidase_M4/M1_CTD_sf"/>
</dbReference>
<protein>
    <recommendedName>
        <fullName evidence="3">Peptidase M1 membrane alanine aminopeptidase domain-containing protein</fullName>
    </recommendedName>
</protein>
<sequence>MWSCVSVLGQHTNDVKAELDAETNIIKIKQNFTYVNESDKGLNMLFFNDWNHSYSNKKTALAKRFGDEFKRSLHLAKDKNRGFTRISTIVDDSYSGLEWERTKDIDIIKIELNETLEPGESMEIFFTYEVDLPNSRYTGYGHGYKGGYYLMDWYLSPAVFDGKWHLYPNKDLKDLQTDATNTKIVFTYPRGLYIATNYNVDSDIDFSIGKQALLSGKNRKNCEIVLTPVRDFTTHKTRFLTVTTDIETSKYDDISQGISIHKIAEFIDKNLGKYPHKNLLVSELEYNRNPLYGINQLPNFIRPYREQFQFEMKFLKTALNSLVRETLYLDERKERWVNDAIVNYLLIKYVDEYYPNQKFTGKLSRLWGFRSYNLAKLDFNDQYYLLQMLSVRRNDHQSLSTPNDSLIKFNQKITNRYKAGLGMAFLGEYIGYDLVDSTISNFYQEFKLKPRVYAKDFENLLKKKSPKEIDWFFDEYVSSRNNIDFKIKKVSKTEDSVTFTIKNKSGTNVPISLFGLQKDSVVSKYWFSDIDTSKTFTIPRSGEDRLVLNYDKKIPEENQRDNWKSLKGFFSSNKKLQFRFLRDVENPYYNQLFYFPEFKFNVNDGFRTGITVDNRTFPNRDFFFSLKPQYSSREQALVGTASFTKRQFFNDGKLNSISYSLGFGSSFFDVGSRFTTITPLTTFLWRPEGFISNRRQFLLLRLRSVFRNIDPSLVDEIDTEPDFSVLNARFGDVDNNILRFRSWVVDGQLANDFSKVSFEWEYRTLFENNRQLNLRVYAGKFITNDTDSDFFSFALDRPTDYLFDLNYLNRSQNATGLTSQQFILAEGGFKSIFDDRFGNDWILTGNLSFNIWQWIEVYGDIGAIRNRGEDARFVYDSGIRLNLVTDFFELYFPVYSNNGYEIAQPNYGERIRFVVTLSPRTLTGLFTRKWF</sequence>